<dbReference type="PROSITE" id="PS51257">
    <property type="entry name" value="PROKAR_LIPOPROTEIN"/>
    <property type="match status" value="1"/>
</dbReference>
<gene>
    <name evidence="1" type="ORF">EAX61_12610</name>
</gene>
<protein>
    <submittedName>
        <fullName evidence="1">Uncharacterized protein</fullName>
    </submittedName>
</protein>
<accession>A0A3M0G3Y5</accession>
<evidence type="ECO:0000313" key="1">
    <source>
        <dbReference type="EMBL" id="RMB56902.1"/>
    </source>
</evidence>
<keyword evidence="2" id="KW-1185">Reference proteome</keyword>
<sequence length="468" mass="52263">MKQYVPIYVLFFVLATLFVGCQSESSELLTTEQESTALTSETETLLAKISLNDGSQDNILDGASCLEIVLPITVNVNNTPVTINNLDDLQTVELLTEEHDDDEDVIAIDFPIEITLVDHTKVSVNSIEELDALASDCHGDNEEDEDIESVDMRYPLSFPVFDPVTSNTDVRVVTNDAQLHGLMQLMSQSNAIVGLEFPVTLIKDDGTSIEIVSYDALESTVTALDAGYDEDDDTDYNDDDTVIISQSDFIDTITQCGYVIDALTINGQSLENTFNDYHFEFYDYQNIVTACIGNILYSGTWEVSTVNGNIKLALDIEDLPHINRNWIVHEFTNDNGIVDFSLRLGEDTLDFNMDCIDQTPDVLALLSNGDWGVYLFYIGGVDVTVNYSDYTIDFNADSTAVALNTTTQQTTDGDWEVANFGLELGLDFGQVAPLNEFNNEQWRIDYFDQNEIHLYDYNTGNFLLLEKL</sequence>
<dbReference type="AlphaFoldDB" id="A0A3M0G3Y5"/>
<comment type="caution">
    <text evidence="1">The sequence shown here is derived from an EMBL/GenBank/DDBJ whole genome shotgun (WGS) entry which is preliminary data.</text>
</comment>
<name>A0A3M0G3Y5_9FLAO</name>
<dbReference type="Proteomes" id="UP000281985">
    <property type="component" value="Unassembled WGS sequence"/>
</dbReference>
<dbReference type="EMBL" id="REFV01000013">
    <property type="protein sequence ID" value="RMB56902.1"/>
    <property type="molecule type" value="Genomic_DNA"/>
</dbReference>
<reference evidence="1 2" key="1">
    <citation type="submission" date="2018-10" db="EMBL/GenBank/DDBJ databases">
        <title>Dokdonia luteus sp. nov., isolated from sea water.</title>
        <authorList>
            <person name="Zhou L.Y."/>
            <person name="Du Z.J."/>
        </authorList>
    </citation>
    <scope>NUCLEOTIDE SEQUENCE [LARGE SCALE GENOMIC DNA]</scope>
    <source>
        <strain evidence="1 2">SH27</strain>
    </source>
</reference>
<dbReference type="RefSeq" id="WP_121918060.1">
    <property type="nucleotide sequence ID" value="NZ_REFV01000013.1"/>
</dbReference>
<dbReference type="OrthoDB" id="832379at2"/>
<organism evidence="1 2">
    <name type="scientific">Dokdonia sinensis</name>
    <dbReference type="NCBI Taxonomy" id="2479847"/>
    <lineage>
        <taxon>Bacteria</taxon>
        <taxon>Pseudomonadati</taxon>
        <taxon>Bacteroidota</taxon>
        <taxon>Flavobacteriia</taxon>
        <taxon>Flavobacteriales</taxon>
        <taxon>Flavobacteriaceae</taxon>
        <taxon>Dokdonia</taxon>
    </lineage>
</organism>
<proteinExistence type="predicted"/>
<evidence type="ECO:0000313" key="2">
    <source>
        <dbReference type="Proteomes" id="UP000281985"/>
    </source>
</evidence>